<dbReference type="InterPro" id="IPR036365">
    <property type="entry name" value="PGBD-like_sf"/>
</dbReference>
<dbReference type="PRINTS" id="PR01021">
    <property type="entry name" value="OMPADOMAIN"/>
</dbReference>
<accession>A0A6P2CUU6</accession>
<evidence type="ECO:0000256" key="3">
    <source>
        <dbReference type="ARBA" id="ARBA00023237"/>
    </source>
</evidence>
<dbReference type="Gene3D" id="1.10.101.10">
    <property type="entry name" value="PGBD-like superfamily/PGBD"/>
    <property type="match status" value="1"/>
</dbReference>
<feature type="compositionally biased region" description="Polar residues" evidence="5">
    <location>
        <begin position="467"/>
        <end position="490"/>
    </location>
</feature>
<protein>
    <recommendedName>
        <fullName evidence="6">OmpA-like domain-containing protein</fullName>
    </recommendedName>
</protein>
<reference evidence="7 8" key="1">
    <citation type="submission" date="2019-05" db="EMBL/GenBank/DDBJ databases">
        <authorList>
            <consortium name="Science for Life Laboratories"/>
        </authorList>
    </citation>
    <scope>NUCLEOTIDE SEQUENCE [LARGE SCALE GENOMIC DNA]</scope>
    <source>
        <strain evidence="7">Soil9</strain>
    </source>
</reference>
<dbReference type="InterPro" id="IPR036366">
    <property type="entry name" value="PGBDSf"/>
</dbReference>
<dbReference type="PANTHER" id="PTHR30329:SF21">
    <property type="entry name" value="LIPOPROTEIN YIAD-RELATED"/>
    <property type="match status" value="1"/>
</dbReference>
<comment type="subcellular location">
    <subcellularLocation>
        <location evidence="1">Cell outer membrane</location>
    </subcellularLocation>
</comment>
<dbReference type="KEGG" id="gms:SOIL9_47860"/>
<evidence type="ECO:0000313" key="8">
    <source>
        <dbReference type="Proteomes" id="UP000464178"/>
    </source>
</evidence>
<dbReference type="PROSITE" id="PS51123">
    <property type="entry name" value="OMPA_2"/>
    <property type="match status" value="1"/>
</dbReference>
<dbReference type="InterPro" id="IPR036737">
    <property type="entry name" value="OmpA-like_sf"/>
</dbReference>
<feature type="region of interest" description="Disordered" evidence="5">
    <location>
        <begin position="467"/>
        <end position="491"/>
    </location>
</feature>
<dbReference type="InterPro" id="IPR002477">
    <property type="entry name" value="Peptidoglycan-bd-like"/>
</dbReference>
<dbReference type="GO" id="GO:0009279">
    <property type="term" value="C:cell outer membrane"/>
    <property type="evidence" value="ECO:0007669"/>
    <property type="project" value="UniProtKB-SubCell"/>
</dbReference>
<dbReference type="AlphaFoldDB" id="A0A6P2CUU6"/>
<dbReference type="InterPro" id="IPR006665">
    <property type="entry name" value="OmpA-like"/>
</dbReference>
<evidence type="ECO:0000259" key="6">
    <source>
        <dbReference type="PROSITE" id="PS51123"/>
    </source>
</evidence>
<dbReference type="Proteomes" id="UP000464178">
    <property type="component" value="Chromosome"/>
</dbReference>
<dbReference type="Pfam" id="PF00691">
    <property type="entry name" value="OmpA"/>
    <property type="match status" value="1"/>
</dbReference>
<evidence type="ECO:0000256" key="1">
    <source>
        <dbReference type="ARBA" id="ARBA00004442"/>
    </source>
</evidence>
<dbReference type="Gene3D" id="3.30.1330.60">
    <property type="entry name" value="OmpA-like domain"/>
    <property type="match status" value="1"/>
</dbReference>
<dbReference type="SUPFAM" id="SSF47090">
    <property type="entry name" value="PGBD-like"/>
    <property type="match status" value="2"/>
</dbReference>
<evidence type="ECO:0000313" key="7">
    <source>
        <dbReference type="EMBL" id="VTR92928.1"/>
    </source>
</evidence>
<sequence length="776" mass="84957">MASPRPTLDDLKLTIVQWIAAEQDAALVRHPVPGRDGDLWQSLGRHATWFRLRGIAAGIDAAKSLNELQKKFLDGKPATFVSDVATAAHVTQVLIRSMEVLELAGKPERFEYTFTLQEYTPAPEPPKPPPEPPKPLIAPADTGKLIVQVEVEDRPDFDANQITVRVDGKTTPGAALAKQLITHDGNIWTEEVFPPGDYTVEAQANIPEEAHGLEAVTVQAGQTATVQILLKAGGAIAKAFVVHFRFDNAFVEPNARPVLKGVASHAQKHPDEKLLIVGHTDLAGSPEYNQSLAERRARAVYAFLTYQQDNNAAVAEWDQLRQRRPGGQLPSVHDNWGTLEYQKILQDLDLYKMQIHGTDDDATKNAVKAFQQQKGIPATGVVDSNTWGALIRAYLELSNNLGVDAARFFPNGPGQVVKWLGCGEQDPVLNTQDAWRPNRRVECLFVRAEKIPTQVPEPDTFQLPTSQGQWNLGPGNPNQRNSFSTRTQPESGKWLIRPAEPKTIVAKGRITLVDGQPYANANYVLVASDGEYMDGERPNGPQRGTPLSGATQADGTFAYPDNPKNVGVFRLDVGGPFFSWLAEEDATKSKGLNVWKRLDGTSEFNVVLQPQQQGITLHDIFGKVRANTEVTIDFPVATPPQSQQQVATDTNGTFQLQIATPLAEVDITYASNEGGDELSRRYFLDPRDLQTDAGVHARLHNLGYNAGANAESAEFKEAVLAFQAAQGLDTTGEVDNPTRDRLQAVFIGAEPIDSLQTLPPRIISEDELLADGPPRD</sequence>
<dbReference type="PANTHER" id="PTHR30329">
    <property type="entry name" value="STATOR ELEMENT OF FLAGELLAR MOTOR COMPLEX"/>
    <property type="match status" value="1"/>
</dbReference>
<feature type="domain" description="OmpA-like" evidence="6">
    <location>
        <begin position="231"/>
        <end position="449"/>
    </location>
</feature>
<keyword evidence="3" id="KW-0998">Cell outer membrane</keyword>
<dbReference type="InterPro" id="IPR006664">
    <property type="entry name" value="OMP_bac"/>
</dbReference>
<dbReference type="EMBL" id="LR593886">
    <property type="protein sequence ID" value="VTR92928.1"/>
    <property type="molecule type" value="Genomic_DNA"/>
</dbReference>
<evidence type="ECO:0000256" key="5">
    <source>
        <dbReference type="SAM" id="MobiDB-lite"/>
    </source>
</evidence>
<name>A0A6P2CUU6_9BACT</name>
<dbReference type="CDD" id="cd07185">
    <property type="entry name" value="OmpA_C-like"/>
    <property type="match status" value="1"/>
</dbReference>
<keyword evidence="8" id="KW-1185">Reference proteome</keyword>
<evidence type="ECO:0000256" key="4">
    <source>
        <dbReference type="PROSITE-ProRule" id="PRU00473"/>
    </source>
</evidence>
<organism evidence="7 8">
    <name type="scientific">Gemmata massiliana</name>
    <dbReference type="NCBI Taxonomy" id="1210884"/>
    <lineage>
        <taxon>Bacteria</taxon>
        <taxon>Pseudomonadati</taxon>
        <taxon>Planctomycetota</taxon>
        <taxon>Planctomycetia</taxon>
        <taxon>Gemmatales</taxon>
        <taxon>Gemmataceae</taxon>
        <taxon>Gemmata</taxon>
    </lineage>
</organism>
<proteinExistence type="predicted"/>
<dbReference type="Pfam" id="PF01471">
    <property type="entry name" value="PG_binding_1"/>
    <property type="match status" value="2"/>
</dbReference>
<dbReference type="InterPro" id="IPR050330">
    <property type="entry name" value="Bact_OuterMem_StrucFunc"/>
</dbReference>
<evidence type="ECO:0000256" key="2">
    <source>
        <dbReference type="ARBA" id="ARBA00023136"/>
    </source>
</evidence>
<dbReference type="SUPFAM" id="SSF103088">
    <property type="entry name" value="OmpA-like"/>
    <property type="match status" value="1"/>
</dbReference>
<gene>
    <name evidence="7" type="ORF">SOIL9_47860</name>
</gene>
<keyword evidence="2 4" id="KW-0472">Membrane</keyword>